<keyword evidence="2" id="KW-0496">Mitochondrion</keyword>
<keyword evidence="1" id="KW-1133">Transmembrane helix</keyword>
<dbReference type="AlphaFoldDB" id="A0A485M8X6"/>
<sequence length="161" mass="18752">MNFLLFSLIMLSLIFILGKVPHILMFSILLSTLLTSILVGIMKMFPWSAYILFLVFLGGILILFTYVSSLSSNFLFTKLNKTQILFFSVFMSIGLILSFNMENNISVVSLNSLNNMDFLVKELFTPMAIFLYFYMFIYLLMTLIYVIFLMKTYYAPLRFFS</sequence>
<dbReference type="EMBL" id="LR536608">
    <property type="protein sequence ID" value="VFU78732.1"/>
    <property type="molecule type" value="Genomic_DNA"/>
</dbReference>
<keyword evidence="1" id="KW-0472">Membrane</keyword>
<organism evidence="2">
    <name type="scientific">Bragasellus molinai</name>
    <dbReference type="NCBI Taxonomy" id="1281925"/>
    <lineage>
        <taxon>Eukaryota</taxon>
        <taxon>Metazoa</taxon>
        <taxon>Ecdysozoa</taxon>
        <taxon>Arthropoda</taxon>
        <taxon>Crustacea</taxon>
        <taxon>Multicrustacea</taxon>
        <taxon>Malacostraca</taxon>
        <taxon>Eumalacostraca</taxon>
        <taxon>Peracarida</taxon>
        <taxon>Isopoda</taxon>
        <taxon>Asellota</taxon>
        <taxon>Aselloidea</taxon>
        <taxon>Asellidae</taxon>
        <taxon>Bragasellus</taxon>
    </lineage>
</organism>
<keyword evidence="1" id="KW-0812">Transmembrane</keyword>
<accession>A0A485M8X6</accession>
<protein>
    <submittedName>
        <fullName evidence="2">NADH dehydrogenase subunit 6</fullName>
    </submittedName>
</protein>
<geneLocation type="mitochondrion" evidence="2"/>
<reference evidence="2" key="1">
    <citation type="submission" date="2019-03" db="EMBL/GenBank/DDBJ databases">
        <authorList>
            <person name="Lefebure T."/>
            <person name="Lefebure T."/>
        </authorList>
    </citation>
    <scope>NUCLEOTIDE SEQUENCE [LARGE SCALE GENOMIC DNA]</scope>
</reference>
<name>A0A485M8X6_9CRUS</name>
<gene>
    <name evidence="2" type="primary">nad6</name>
    <name evidence="2" type="ORF">BMOVMT01_0012</name>
</gene>
<evidence type="ECO:0000313" key="2">
    <source>
        <dbReference type="EMBL" id="VFU78732.1"/>
    </source>
</evidence>
<feature type="transmembrane region" description="Helical" evidence="1">
    <location>
        <begin position="123"/>
        <end position="148"/>
    </location>
</feature>
<feature type="transmembrane region" description="Helical" evidence="1">
    <location>
        <begin position="84"/>
        <end position="102"/>
    </location>
</feature>
<proteinExistence type="predicted"/>
<feature type="transmembrane region" description="Helical" evidence="1">
    <location>
        <begin position="52"/>
        <end position="72"/>
    </location>
</feature>
<evidence type="ECO:0000256" key="1">
    <source>
        <dbReference type="SAM" id="Phobius"/>
    </source>
</evidence>